<dbReference type="AlphaFoldDB" id="A0A382KJD6"/>
<dbReference type="EMBL" id="UINC01081322">
    <property type="protein sequence ID" value="SVC25054.1"/>
    <property type="molecule type" value="Genomic_DNA"/>
</dbReference>
<sequence length="45" mass="5077">MKPLLLLSVFLLSSYSYSQEVIPEIETVTRDGLVYHQSSTEPFTG</sequence>
<feature type="non-terminal residue" evidence="1">
    <location>
        <position position="45"/>
    </location>
</feature>
<organism evidence="1">
    <name type="scientific">marine metagenome</name>
    <dbReference type="NCBI Taxonomy" id="408172"/>
    <lineage>
        <taxon>unclassified sequences</taxon>
        <taxon>metagenomes</taxon>
        <taxon>ecological metagenomes</taxon>
    </lineage>
</organism>
<gene>
    <name evidence="1" type="ORF">METZ01_LOCUS277908</name>
</gene>
<reference evidence="1" key="1">
    <citation type="submission" date="2018-05" db="EMBL/GenBank/DDBJ databases">
        <authorList>
            <person name="Lanie J.A."/>
            <person name="Ng W.-L."/>
            <person name="Kazmierczak K.M."/>
            <person name="Andrzejewski T.M."/>
            <person name="Davidsen T.M."/>
            <person name="Wayne K.J."/>
            <person name="Tettelin H."/>
            <person name="Glass J.I."/>
            <person name="Rusch D."/>
            <person name="Podicherti R."/>
            <person name="Tsui H.-C.T."/>
            <person name="Winkler M.E."/>
        </authorList>
    </citation>
    <scope>NUCLEOTIDE SEQUENCE</scope>
</reference>
<name>A0A382KJD6_9ZZZZ</name>
<protein>
    <submittedName>
        <fullName evidence="1">Uncharacterized protein</fullName>
    </submittedName>
</protein>
<evidence type="ECO:0000313" key="1">
    <source>
        <dbReference type="EMBL" id="SVC25054.1"/>
    </source>
</evidence>
<accession>A0A382KJD6</accession>
<proteinExistence type="predicted"/>